<evidence type="ECO:0000259" key="3">
    <source>
        <dbReference type="Pfam" id="PF00149"/>
    </source>
</evidence>
<dbReference type="Gene3D" id="3.60.21.10">
    <property type="match status" value="1"/>
</dbReference>
<gene>
    <name evidence="4" type="ORF">H8S40_06245</name>
</gene>
<evidence type="ECO:0000313" key="5">
    <source>
        <dbReference type="Proteomes" id="UP000631576"/>
    </source>
</evidence>
<protein>
    <submittedName>
        <fullName evidence="4">Metallophosphoesterase</fullName>
    </submittedName>
</protein>
<sequence length="286" mass="32244">MWFCIVILLLIAGVFAEVKRELHTFCITRYKVLSPKWNGEKSGKIIFLSDLHNHEYGLHNKKLIDKIRMENPELILIGGDILVGKEDISYESAAKFVEAICKIAPVYYANGNHEQRMKEKPEKYGDAFVKYKKRLLDAGVCFLENESAEVELDGNKLSLTGLELRIEVYEKMKTHKVTKGDIAQKVGSAKQEEIQILLAHNPEYMEAYQAWGADITLSGHLHGGLICLPNGKSVITPQFHLFPKHAGEMKVKGNQTAIVSRGLGTHTVNIRLFNPAELIVFQISKQ</sequence>
<dbReference type="EMBL" id="JACOPE010000001">
    <property type="protein sequence ID" value="MBC5683169.1"/>
    <property type="molecule type" value="Genomic_DNA"/>
</dbReference>
<comment type="caution">
    <text evidence="4">The sequence shown here is derived from an EMBL/GenBank/DDBJ whole genome shotgun (WGS) entry which is preliminary data.</text>
</comment>
<dbReference type="PANTHER" id="PTHR31302">
    <property type="entry name" value="TRANSMEMBRANE PROTEIN WITH METALLOPHOSPHOESTERASE DOMAIN-RELATED"/>
    <property type="match status" value="1"/>
</dbReference>
<dbReference type="PANTHER" id="PTHR31302:SF31">
    <property type="entry name" value="PHOSPHODIESTERASE YAEI"/>
    <property type="match status" value="1"/>
</dbReference>
<proteinExistence type="predicted"/>
<keyword evidence="5" id="KW-1185">Reference proteome</keyword>
<evidence type="ECO:0000313" key="4">
    <source>
        <dbReference type="EMBL" id="MBC5683169.1"/>
    </source>
</evidence>
<keyword evidence="2" id="KW-0378">Hydrolase</keyword>
<dbReference type="SUPFAM" id="SSF56300">
    <property type="entry name" value="Metallo-dependent phosphatases"/>
    <property type="match status" value="1"/>
</dbReference>
<dbReference type="InterPro" id="IPR004843">
    <property type="entry name" value="Calcineurin-like_PHP"/>
</dbReference>
<dbReference type="Proteomes" id="UP000631576">
    <property type="component" value="Unassembled WGS sequence"/>
</dbReference>
<name>A0ABR7G6W3_9FIRM</name>
<dbReference type="Pfam" id="PF00149">
    <property type="entry name" value="Metallophos"/>
    <property type="match status" value="1"/>
</dbReference>
<dbReference type="InterPro" id="IPR029052">
    <property type="entry name" value="Metallo-depent_PP-like"/>
</dbReference>
<evidence type="ECO:0000256" key="2">
    <source>
        <dbReference type="ARBA" id="ARBA00022801"/>
    </source>
</evidence>
<accession>A0ABR7G6W3</accession>
<feature type="domain" description="Calcineurin-like phosphoesterase" evidence="3">
    <location>
        <begin position="44"/>
        <end position="222"/>
    </location>
</feature>
<keyword evidence="1" id="KW-0479">Metal-binding</keyword>
<organism evidence="4 5">
    <name type="scientific">Ruminococcus hominis</name>
    <dbReference type="NCBI Taxonomy" id="2763065"/>
    <lineage>
        <taxon>Bacteria</taxon>
        <taxon>Bacillati</taxon>
        <taxon>Bacillota</taxon>
        <taxon>Clostridia</taxon>
        <taxon>Eubacteriales</taxon>
        <taxon>Oscillospiraceae</taxon>
        <taxon>Ruminococcus</taxon>
    </lineage>
</organism>
<evidence type="ECO:0000256" key="1">
    <source>
        <dbReference type="ARBA" id="ARBA00022723"/>
    </source>
</evidence>
<reference evidence="4 5" key="1">
    <citation type="submission" date="2020-08" db="EMBL/GenBank/DDBJ databases">
        <title>Genome public.</title>
        <authorList>
            <person name="Liu C."/>
            <person name="Sun Q."/>
        </authorList>
    </citation>
    <scope>NUCLEOTIDE SEQUENCE [LARGE SCALE GENOMIC DNA]</scope>
    <source>
        <strain evidence="4 5">NSJ-13</strain>
    </source>
</reference>
<dbReference type="InterPro" id="IPR051158">
    <property type="entry name" value="Metallophosphoesterase_sf"/>
</dbReference>